<organism evidence="1">
    <name type="scientific">Anguilla anguilla</name>
    <name type="common">European freshwater eel</name>
    <name type="synonym">Muraena anguilla</name>
    <dbReference type="NCBI Taxonomy" id="7936"/>
    <lineage>
        <taxon>Eukaryota</taxon>
        <taxon>Metazoa</taxon>
        <taxon>Chordata</taxon>
        <taxon>Craniata</taxon>
        <taxon>Vertebrata</taxon>
        <taxon>Euteleostomi</taxon>
        <taxon>Actinopterygii</taxon>
        <taxon>Neopterygii</taxon>
        <taxon>Teleostei</taxon>
        <taxon>Anguilliformes</taxon>
        <taxon>Anguillidae</taxon>
        <taxon>Anguilla</taxon>
    </lineage>
</organism>
<protein>
    <submittedName>
        <fullName evidence="1">Uncharacterized protein</fullName>
    </submittedName>
</protein>
<dbReference type="AlphaFoldDB" id="A0A0E9PQ19"/>
<dbReference type="EMBL" id="GBXM01102644">
    <property type="protein sequence ID" value="JAH05933.1"/>
    <property type="molecule type" value="Transcribed_RNA"/>
</dbReference>
<sequence>MKIAYNVCAQVSSAHTNVNQGNTFPMVK</sequence>
<proteinExistence type="predicted"/>
<reference evidence="1" key="2">
    <citation type="journal article" date="2015" name="Fish Shellfish Immunol.">
        <title>Early steps in the European eel (Anguilla anguilla)-Vibrio vulnificus interaction in the gills: Role of the RtxA13 toxin.</title>
        <authorList>
            <person name="Callol A."/>
            <person name="Pajuelo D."/>
            <person name="Ebbesson L."/>
            <person name="Teles M."/>
            <person name="MacKenzie S."/>
            <person name="Amaro C."/>
        </authorList>
    </citation>
    <scope>NUCLEOTIDE SEQUENCE</scope>
</reference>
<accession>A0A0E9PQ19</accession>
<name>A0A0E9PQ19_ANGAN</name>
<reference evidence="1" key="1">
    <citation type="submission" date="2014-11" db="EMBL/GenBank/DDBJ databases">
        <authorList>
            <person name="Amaro Gonzalez C."/>
        </authorList>
    </citation>
    <scope>NUCLEOTIDE SEQUENCE</scope>
</reference>
<evidence type="ECO:0000313" key="1">
    <source>
        <dbReference type="EMBL" id="JAH05933.1"/>
    </source>
</evidence>